<sequence length="125" mass="13338">MQQMSGKHADPQNAVQALPPTFPSSTAADPHPLPQLPLTSKPAPSLAPTLYNSRSCLYLSFLCLLPSPSLRFPSKTELPAPAALFRSQRIPAAMAKPCPLPQPQPTLALYQSLWHLPSTSATAAS</sequence>
<feature type="region of interest" description="Disordered" evidence="1">
    <location>
        <begin position="1"/>
        <end position="44"/>
    </location>
</feature>
<gene>
    <name evidence="2" type="ORF">PCANC_28152</name>
</gene>
<accession>A0A2N5TDS1</accession>
<dbReference type="AlphaFoldDB" id="A0A2N5TDS1"/>
<dbReference type="Proteomes" id="UP000235388">
    <property type="component" value="Unassembled WGS sequence"/>
</dbReference>
<reference evidence="2 3" key="1">
    <citation type="submission" date="2017-11" db="EMBL/GenBank/DDBJ databases">
        <title>De novo assembly and phasing of dikaryotic genomes from two isolates of Puccinia coronata f. sp. avenae, the causal agent of oat crown rust.</title>
        <authorList>
            <person name="Miller M.E."/>
            <person name="Zhang Y."/>
            <person name="Omidvar V."/>
            <person name="Sperschneider J."/>
            <person name="Schwessinger B."/>
            <person name="Raley C."/>
            <person name="Palmer J.M."/>
            <person name="Garnica D."/>
            <person name="Upadhyaya N."/>
            <person name="Rathjen J."/>
            <person name="Taylor J.M."/>
            <person name="Park R.F."/>
            <person name="Dodds P.N."/>
            <person name="Hirsch C.D."/>
            <person name="Kianian S.F."/>
            <person name="Figueroa M."/>
        </authorList>
    </citation>
    <scope>NUCLEOTIDE SEQUENCE [LARGE SCALE GENOMIC DNA]</scope>
    <source>
        <strain evidence="2">12NC29</strain>
    </source>
</reference>
<comment type="caution">
    <text evidence="2">The sequence shown here is derived from an EMBL/GenBank/DDBJ whole genome shotgun (WGS) entry which is preliminary data.</text>
</comment>
<proteinExistence type="predicted"/>
<evidence type="ECO:0000313" key="3">
    <source>
        <dbReference type="Proteomes" id="UP000235388"/>
    </source>
</evidence>
<name>A0A2N5TDS1_9BASI</name>
<evidence type="ECO:0000256" key="1">
    <source>
        <dbReference type="SAM" id="MobiDB-lite"/>
    </source>
</evidence>
<organism evidence="2 3">
    <name type="scientific">Puccinia coronata f. sp. avenae</name>
    <dbReference type="NCBI Taxonomy" id="200324"/>
    <lineage>
        <taxon>Eukaryota</taxon>
        <taxon>Fungi</taxon>
        <taxon>Dikarya</taxon>
        <taxon>Basidiomycota</taxon>
        <taxon>Pucciniomycotina</taxon>
        <taxon>Pucciniomycetes</taxon>
        <taxon>Pucciniales</taxon>
        <taxon>Pucciniaceae</taxon>
        <taxon>Puccinia</taxon>
    </lineage>
</organism>
<protein>
    <submittedName>
        <fullName evidence="2">Uncharacterized protein</fullName>
    </submittedName>
</protein>
<evidence type="ECO:0000313" key="2">
    <source>
        <dbReference type="EMBL" id="PLW23657.1"/>
    </source>
</evidence>
<keyword evidence="3" id="KW-1185">Reference proteome</keyword>
<dbReference type="EMBL" id="PGCJ01000714">
    <property type="protein sequence ID" value="PLW23657.1"/>
    <property type="molecule type" value="Genomic_DNA"/>
</dbReference>